<reference evidence="1" key="1">
    <citation type="submission" date="2019-11" db="EMBL/GenBank/DDBJ databases">
        <authorList>
            <person name="Liu Y."/>
            <person name="Hou J."/>
            <person name="Li T.-Q."/>
            <person name="Guan C.-H."/>
            <person name="Wu X."/>
            <person name="Wu H.-Z."/>
            <person name="Ling F."/>
            <person name="Zhang R."/>
            <person name="Shi X.-G."/>
            <person name="Ren J.-P."/>
            <person name="Chen E.-F."/>
            <person name="Sun J.-M."/>
        </authorList>
    </citation>
    <scope>NUCLEOTIDE SEQUENCE</scope>
    <source>
        <strain evidence="1">Adult_tree_wgs_1</strain>
        <tissue evidence="1">Leaves</tissue>
    </source>
</reference>
<dbReference type="Proteomes" id="UP000626092">
    <property type="component" value="Unassembled WGS sequence"/>
</dbReference>
<evidence type="ECO:0000313" key="1">
    <source>
        <dbReference type="EMBL" id="KAF7154071.1"/>
    </source>
</evidence>
<dbReference type="SMART" id="SM00367">
    <property type="entry name" value="LRR_CC"/>
    <property type="match status" value="6"/>
</dbReference>
<gene>
    <name evidence="1" type="ORF">RHSIM_Rhsim01G0032800</name>
</gene>
<dbReference type="InterPro" id="IPR006553">
    <property type="entry name" value="Leu-rich_rpt_Cys-con_subtyp"/>
</dbReference>
<organism evidence="1 2">
    <name type="scientific">Rhododendron simsii</name>
    <name type="common">Sims's rhododendron</name>
    <dbReference type="NCBI Taxonomy" id="118357"/>
    <lineage>
        <taxon>Eukaryota</taxon>
        <taxon>Viridiplantae</taxon>
        <taxon>Streptophyta</taxon>
        <taxon>Embryophyta</taxon>
        <taxon>Tracheophyta</taxon>
        <taxon>Spermatophyta</taxon>
        <taxon>Magnoliopsida</taxon>
        <taxon>eudicotyledons</taxon>
        <taxon>Gunneridae</taxon>
        <taxon>Pentapetalae</taxon>
        <taxon>asterids</taxon>
        <taxon>Ericales</taxon>
        <taxon>Ericaceae</taxon>
        <taxon>Ericoideae</taxon>
        <taxon>Rhodoreae</taxon>
        <taxon>Rhododendron</taxon>
    </lineage>
</organism>
<dbReference type="AlphaFoldDB" id="A0A834HKF1"/>
<sequence length="635" mass="72645">MQDWDLILIADSFPRIEELKLRTDADFYNDVVASKLKELKEIGFTDDCWELMLNRLEEDDLDLAAMSLVSKRFLSITNRLKVSLKIMDEMISLLPGILRRFQHLKNVEIDTESDEDMSGLICLISQYGLNVESLKFSCKKIPSHDSFRELGLNLKRLKALDCWRLYSLTDRDLNVIVDCFPGLEELTIGGYISDDGVKVLASKLKELKKIVFREGNHYTHRSLIFLSINCLKLREIHLINNIRLVTHEGIRFLMQHSPNLTTLALLPGTVCLRGSVSFDFESSITCARKLHSLSVEEDSSKLLSFIAKARPPLKKLKLYDNGCRGFSSLLQSCWSTLEELLQSCWSTLEELTLTNLCLTERRISEVCLPNLTLIELYWCSLLSSDTFHSLTEKCPLLEVIIMKSTSIGAQETFSLEPSHKNYRMRRLDISENKWLNDIILKNFGQVCPNLQSLSVSSCHTLTQLGIGEILMSCPKITYLDIEHLTVSNIFRRFSECFVVKLKTLKAWDTKMNDEAMAMIGNWCPDLQLLNIGHCEEVTSDGVKEVVRKCKRLRVLNVTGCPNVGIGILDWMVISRPSIALKEFISPCGFPPPGEEMRNLFLSFGCRLRKCCCNACYKNECIHRIQQLQEHREMRA</sequence>
<comment type="caution">
    <text evidence="1">The sequence shown here is derived from an EMBL/GenBank/DDBJ whole genome shotgun (WGS) entry which is preliminary data.</text>
</comment>
<keyword evidence="2" id="KW-1185">Reference proteome</keyword>
<evidence type="ECO:0008006" key="3">
    <source>
        <dbReference type="Google" id="ProtNLM"/>
    </source>
</evidence>
<name>A0A834HKF1_RHOSS</name>
<accession>A0A834HKF1</accession>
<evidence type="ECO:0000313" key="2">
    <source>
        <dbReference type="Proteomes" id="UP000626092"/>
    </source>
</evidence>
<dbReference type="PANTHER" id="PTHR13318">
    <property type="entry name" value="PARTNER OF PAIRED, ISOFORM B-RELATED"/>
    <property type="match status" value="1"/>
</dbReference>
<dbReference type="Gene3D" id="3.80.10.10">
    <property type="entry name" value="Ribonuclease Inhibitor"/>
    <property type="match status" value="3"/>
</dbReference>
<dbReference type="SUPFAM" id="SSF52047">
    <property type="entry name" value="RNI-like"/>
    <property type="match status" value="2"/>
</dbReference>
<dbReference type="GO" id="GO:0031146">
    <property type="term" value="P:SCF-dependent proteasomal ubiquitin-dependent protein catabolic process"/>
    <property type="evidence" value="ECO:0007669"/>
    <property type="project" value="TreeGrafter"/>
</dbReference>
<dbReference type="EMBL" id="WJXA01000001">
    <property type="protein sequence ID" value="KAF7154071.1"/>
    <property type="molecule type" value="Genomic_DNA"/>
</dbReference>
<dbReference type="OrthoDB" id="6066220at2759"/>
<proteinExistence type="predicted"/>
<protein>
    <recommendedName>
        <fullName evidence="3">F-box/LRR-repeat protein</fullName>
    </recommendedName>
</protein>
<dbReference type="GO" id="GO:0019005">
    <property type="term" value="C:SCF ubiquitin ligase complex"/>
    <property type="evidence" value="ECO:0007669"/>
    <property type="project" value="TreeGrafter"/>
</dbReference>
<dbReference type="InterPro" id="IPR032675">
    <property type="entry name" value="LRR_dom_sf"/>
</dbReference>